<reference evidence="1 2" key="1">
    <citation type="submission" date="2020-02" db="EMBL/GenBank/DDBJ databases">
        <title>Draft genome sequence of two Spirosoma agri KCTC 52727 and Spirosoma terrae KCTC 52035.</title>
        <authorList>
            <person name="Rojas J."/>
            <person name="Ambika Manirajan B."/>
            <person name="Ratering S."/>
            <person name="Suarez C."/>
            <person name="Schnell S."/>
        </authorList>
    </citation>
    <scope>NUCLEOTIDE SEQUENCE [LARGE SCALE GENOMIC DNA]</scope>
    <source>
        <strain evidence="1 2">KCTC 52727</strain>
    </source>
</reference>
<evidence type="ECO:0000313" key="2">
    <source>
        <dbReference type="Proteomes" id="UP000477386"/>
    </source>
</evidence>
<gene>
    <name evidence="1" type="ORF">GK091_26430</name>
</gene>
<dbReference type="RefSeq" id="WP_164043748.1">
    <property type="nucleotide sequence ID" value="NZ_JAAGNZ010000005.1"/>
</dbReference>
<proteinExistence type="predicted"/>
<evidence type="ECO:0000313" key="1">
    <source>
        <dbReference type="EMBL" id="NEU70432.1"/>
    </source>
</evidence>
<accession>A0A6M0IR44</accession>
<protein>
    <submittedName>
        <fullName evidence="1">Uncharacterized protein</fullName>
    </submittedName>
</protein>
<comment type="caution">
    <text evidence="1">The sequence shown here is derived from an EMBL/GenBank/DDBJ whole genome shotgun (WGS) entry which is preliminary data.</text>
</comment>
<dbReference type="AlphaFoldDB" id="A0A6M0IR44"/>
<organism evidence="1 2">
    <name type="scientific">Spirosoma agri</name>
    <dbReference type="NCBI Taxonomy" id="1987381"/>
    <lineage>
        <taxon>Bacteria</taxon>
        <taxon>Pseudomonadati</taxon>
        <taxon>Bacteroidota</taxon>
        <taxon>Cytophagia</taxon>
        <taxon>Cytophagales</taxon>
        <taxon>Cytophagaceae</taxon>
        <taxon>Spirosoma</taxon>
    </lineage>
</organism>
<name>A0A6M0IR44_9BACT</name>
<dbReference type="Proteomes" id="UP000477386">
    <property type="component" value="Unassembled WGS sequence"/>
</dbReference>
<sequence>MQVIAADSMDSTRKERRQALAGKMRIREPILREGEYEVRIWNRCELCYGEAHVLYRLIKRKETFTVSKYTIRWNKYEFEQAKKFKPPRPATIALWNKLTEQNILILPDEFVIHDQLFPKPGKDSTWNVIEADGTVSVKAKIRRESWMLIGDGESYYFQVFSKDNYHDYGYSNPLGYMKGKPEIAELKNVVSILNELSDVFQFAK</sequence>
<keyword evidence="2" id="KW-1185">Reference proteome</keyword>
<dbReference type="EMBL" id="JAAGNZ010000005">
    <property type="protein sequence ID" value="NEU70432.1"/>
    <property type="molecule type" value="Genomic_DNA"/>
</dbReference>